<dbReference type="InterPro" id="IPR023385">
    <property type="entry name" value="YopX-like_C"/>
</dbReference>
<dbReference type="EMBL" id="PZHX01000010">
    <property type="protein sequence ID" value="PTK30804.1"/>
    <property type="molecule type" value="Genomic_DNA"/>
</dbReference>
<dbReference type="SUPFAM" id="SSF159006">
    <property type="entry name" value="YopX-like"/>
    <property type="match status" value="1"/>
</dbReference>
<comment type="caution">
    <text evidence="2">The sequence shown here is derived from an EMBL/GenBank/DDBJ whole genome shotgun (WGS) entry which is preliminary data.</text>
</comment>
<evidence type="ECO:0000313" key="3">
    <source>
        <dbReference type="Proteomes" id="UP000241540"/>
    </source>
</evidence>
<gene>
    <name evidence="2" type="ORF">BUZ51_06190</name>
</gene>
<dbReference type="AlphaFoldDB" id="A0A974QNJ5"/>
<name>A0A974QNJ5_STAHO</name>
<feature type="domain" description="YopX protein" evidence="1">
    <location>
        <begin position="5"/>
        <end position="123"/>
    </location>
</feature>
<evidence type="ECO:0000313" key="2">
    <source>
        <dbReference type="EMBL" id="PTK30804.1"/>
    </source>
</evidence>
<dbReference type="Gene3D" id="2.30.30.290">
    <property type="entry name" value="YopX-like domains"/>
    <property type="match status" value="1"/>
</dbReference>
<reference evidence="2 3" key="1">
    <citation type="journal article" date="2016" name="Front. Microbiol.">
        <title>Comprehensive Phylogenetic Analysis of Bovine Non-aureus Staphylococci Species Based on Whole-Genome Sequencing.</title>
        <authorList>
            <person name="Naushad S."/>
            <person name="Barkema H.W."/>
            <person name="Luby C."/>
            <person name="Condas L.A."/>
            <person name="Nobrega D.B."/>
            <person name="Carson D.A."/>
            <person name="De Buck J."/>
        </authorList>
    </citation>
    <scope>NUCLEOTIDE SEQUENCE [LARGE SCALE GENOMIC DNA]</scope>
    <source>
        <strain evidence="2 3">SNUC 5336</strain>
    </source>
</reference>
<evidence type="ECO:0000259" key="1">
    <source>
        <dbReference type="Pfam" id="PF09643"/>
    </source>
</evidence>
<sequence length="125" mass="14529">MIPKLRAWDKRLRLMIEVGKIDFNNKILFYSYWLDGSAISFDEVELMKSTGLKDKNGTEIYEGDIVQHSEKPNPCFSYPFKVIQARTGEWRLDNFRCGTVLAFSNQDELEVLGNIYENPELLEGE</sequence>
<dbReference type="Pfam" id="PF09643">
    <property type="entry name" value="YopX"/>
    <property type="match status" value="1"/>
</dbReference>
<dbReference type="InterPro" id="IPR019096">
    <property type="entry name" value="YopX_protein"/>
</dbReference>
<protein>
    <recommendedName>
        <fullName evidence="1">YopX protein domain-containing protein</fullName>
    </recommendedName>
</protein>
<accession>A0A974QNJ5</accession>
<dbReference type="Proteomes" id="UP000241540">
    <property type="component" value="Unassembled WGS sequence"/>
</dbReference>
<organism evidence="2 3">
    <name type="scientific">Staphylococcus hominis</name>
    <dbReference type="NCBI Taxonomy" id="1290"/>
    <lineage>
        <taxon>Bacteria</taxon>
        <taxon>Bacillati</taxon>
        <taxon>Bacillota</taxon>
        <taxon>Bacilli</taxon>
        <taxon>Bacillales</taxon>
        <taxon>Staphylococcaceae</taxon>
        <taxon>Staphylococcus</taxon>
    </lineage>
</organism>
<dbReference type="NCBIfam" id="TIGR01671">
    <property type="entry name" value="phage_TIGR01671"/>
    <property type="match status" value="1"/>
</dbReference>
<dbReference type="InterPro" id="IPR010024">
    <property type="entry name" value="CHP16711"/>
</dbReference>
<dbReference type="RefSeq" id="WP_107640179.1">
    <property type="nucleotide sequence ID" value="NZ_PZHX01000010.1"/>
</dbReference>
<proteinExistence type="predicted"/>